<dbReference type="EC" id="2.5.1.39" evidence="12 13"/>
<dbReference type="NCBIfam" id="TIGR01474">
    <property type="entry name" value="ubiA_proteo"/>
    <property type="match status" value="1"/>
</dbReference>
<dbReference type="EMBL" id="FXAG01000002">
    <property type="protein sequence ID" value="SME98291.1"/>
    <property type="molecule type" value="Genomic_DNA"/>
</dbReference>
<proteinExistence type="inferred from homology"/>
<evidence type="ECO:0000313" key="14">
    <source>
        <dbReference type="EMBL" id="SME98291.1"/>
    </source>
</evidence>
<dbReference type="Pfam" id="PF01040">
    <property type="entry name" value="UbiA"/>
    <property type="match status" value="1"/>
</dbReference>
<feature type="transmembrane region" description="Helical" evidence="12">
    <location>
        <begin position="45"/>
        <end position="69"/>
    </location>
</feature>
<keyword evidence="7 12" id="KW-0831">Ubiquinone biosynthesis</keyword>
<dbReference type="HAMAP" id="MF_01635">
    <property type="entry name" value="UbiA"/>
    <property type="match status" value="1"/>
</dbReference>
<keyword evidence="4 12" id="KW-1003">Cell membrane</keyword>
<dbReference type="InterPro" id="IPR039653">
    <property type="entry name" value="Prenyltransferase"/>
</dbReference>
<dbReference type="GO" id="GO:0008412">
    <property type="term" value="F:4-hydroxybenzoate polyprenyltransferase activity"/>
    <property type="evidence" value="ECO:0007669"/>
    <property type="project" value="UniProtKB-UniRule"/>
</dbReference>
<evidence type="ECO:0000256" key="5">
    <source>
        <dbReference type="ARBA" id="ARBA00022519"/>
    </source>
</evidence>
<sequence length="289" mass="31563">MNAHLSDRLTVYSQLMRIDKPIGTLLLLWPTLWGLWLAGNGRPDAMVVTIFIAGTFLMRSAGCVINDYADRDFDGKVERTKARPFARGAVSKKEALLLAGGLSLVALLLVLPLNPLTLLLSVPAVFLAGSYPFTKRFLPIPQAYLGIAFSFGIPMAFAALTGHVPGLAWLLLLANTFWTLAYDTEYAITDKPDDLKIGIKTSAITFGDYDVAAVMLCHAVFLALMVLVGQEAHLGAAYYAGLAISALLMVQQYFAIRGRDRQRCFKSFLDNNRVGAAIFAGLVLDFLLR</sequence>
<evidence type="ECO:0000256" key="2">
    <source>
        <dbReference type="ARBA" id="ARBA00004141"/>
    </source>
</evidence>
<keyword evidence="10 12" id="KW-1133">Transmembrane helix</keyword>
<dbReference type="UniPathway" id="UPA00232"/>
<keyword evidence="8 12" id="KW-0812">Transmembrane</keyword>
<dbReference type="Gene3D" id="1.10.357.140">
    <property type="entry name" value="UbiA prenyltransferase"/>
    <property type="match status" value="1"/>
</dbReference>
<dbReference type="InterPro" id="IPR030470">
    <property type="entry name" value="UbiA_prenylTrfase_CS"/>
</dbReference>
<name>A0A1Y6BDR8_9NEIS</name>
<feature type="transmembrane region" description="Helical" evidence="12">
    <location>
        <begin position="143"/>
        <end position="161"/>
    </location>
</feature>
<evidence type="ECO:0000256" key="7">
    <source>
        <dbReference type="ARBA" id="ARBA00022688"/>
    </source>
</evidence>
<keyword evidence="15" id="KW-1185">Reference proteome</keyword>
<evidence type="ECO:0000256" key="9">
    <source>
        <dbReference type="ARBA" id="ARBA00022842"/>
    </source>
</evidence>
<dbReference type="FunFam" id="1.10.357.140:FF:000002">
    <property type="entry name" value="4-hydroxybenzoate octaprenyltransferase"/>
    <property type="match status" value="1"/>
</dbReference>
<dbReference type="RefSeq" id="WP_085274862.1">
    <property type="nucleotide sequence ID" value="NZ_FXAG01000002.1"/>
</dbReference>
<dbReference type="InterPro" id="IPR044878">
    <property type="entry name" value="UbiA_sf"/>
</dbReference>
<keyword evidence="6 12" id="KW-0808">Transferase</keyword>
<feature type="transmembrane region" description="Helical" evidence="12">
    <location>
        <begin position="21"/>
        <end position="39"/>
    </location>
</feature>
<gene>
    <name evidence="12" type="primary">ubiA</name>
    <name evidence="14" type="ORF">SAMN02745746_00502</name>
</gene>
<evidence type="ECO:0000256" key="12">
    <source>
        <dbReference type="HAMAP-Rule" id="MF_01635"/>
    </source>
</evidence>
<comment type="catalytic activity">
    <reaction evidence="12">
        <text>all-trans-octaprenyl diphosphate + 4-hydroxybenzoate = 4-hydroxy-3-(all-trans-octaprenyl)benzoate + diphosphate</text>
        <dbReference type="Rhea" id="RHEA:27782"/>
        <dbReference type="ChEBI" id="CHEBI:1617"/>
        <dbReference type="ChEBI" id="CHEBI:17879"/>
        <dbReference type="ChEBI" id="CHEBI:33019"/>
        <dbReference type="ChEBI" id="CHEBI:57711"/>
        <dbReference type="EC" id="2.5.1.39"/>
    </reaction>
</comment>
<evidence type="ECO:0000256" key="3">
    <source>
        <dbReference type="ARBA" id="ARBA00005985"/>
    </source>
</evidence>
<keyword evidence="11 12" id="KW-0472">Membrane</keyword>
<keyword evidence="5 12" id="KW-0997">Cell inner membrane</keyword>
<feature type="transmembrane region" description="Helical" evidence="12">
    <location>
        <begin position="90"/>
        <end position="110"/>
    </location>
</feature>
<dbReference type="FunFam" id="1.20.120.1780:FF:000001">
    <property type="entry name" value="4-hydroxybenzoate octaprenyltransferase"/>
    <property type="match status" value="1"/>
</dbReference>
<dbReference type="GO" id="GO:0005886">
    <property type="term" value="C:plasma membrane"/>
    <property type="evidence" value="ECO:0007669"/>
    <property type="project" value="UniProtKB-SubCell"/>
</dbReference>
<dbReference type="STRING" id="1123014.SAMN02745746_00502"/>
<feature type="transmembrane region" description="Helical" evidence="12">
    <location>
        <begin position="236"/>
        <end position="256"/>
    </location>
</feature>
<dbReference type="InterPro" id="IPR000537">
    <property type="entry name" value="UbiA_prenyltransferase"/>
</dbReference>
<organism evidence="14 15">
    <name type="scientific">Pseudogulbenkiania subflava DSM 22618</name>
    <dbReference type="NCBI Taxonomy" id="1123014"/>
    <lineage>
        <taxon>Bacteria</taxon>
        <taxon>Pseudomonadati</taxon>
        <taxon>Pseudomonadota</taxon>
        <taxon>Betaproteobacteria</taxon>
        <taxon>Neisseriales</taxon>
        <taxon>Chromobacteriaceae</taxon>
        <taxon>Pseudogulbenkiania</taxon>
    </lineage>
</organism>
<evidence type="ECO:0000256" key="4">
    <source>
        <dbReference type="ARBA" id="ARBA00022475"/>
    </source>
</evidence>
<dbReference type="Proteomes" id="UP000192920">
    <property type="component" value="Unassembled WGS sequence"/>
</dbReference>
<evidence type="ECO:0000256" key="10">
    <source>
        <dbReference type="ARBA" id="ARBA00022989"/>
    </source>
</evidence>
<dbReference type="PROSITE" id="PS00943">
    <property type="entry name" value="UBIA"/>
    <property type="match status" value="1"/>
</dbReference>
<evidence type="ECO:0000313" key="15">
    <source>
        <dbReference type="Proteomes" id="UP000192920"/>
    </source>
</evidence>
<protein>
    <recommendedName>
        <fullName evidence="12 13">4-hydroxybenzoate octaprenyltransferase</fullName>
        <ecNumber evidence="12 13">2.5.1.39</ecNumber>
    </recommendedName>
    <alternativeName>
        <fullName evidence="12">4-HB polyprenyltransferase</fullName>
    </alternativeName>
</protein>
<dbReference type="AlphaFoldDB" id="A0A1Y6BDR8"/>
<comment type="pathway">
    <text evidence="12">Cofactor biosynthesis; ubiquinone biosynthesis.</text>
</comment>
<feature type="transmembrane region" description="Helical" evidence="12">
    <location>
        <begin position="167"/>
        <end position="188"/>
    </location>
</feature>
<comment type="cofactor">
    <cofactor evidence="1 12">
        <name>Mg(2+)</name>
        <dbReference type="ChEBI" id="CHEBI:18420"/>
    </cofactor>
</comment>
<evidence type="ECO:0000256" key="6">
    <source>
        <dbReference type="ARBA" id="ARBA00022679"/>
    </source>
</evidence>
<reference evidence="15" key="1">
    <citation type="submission" date="2017-04" db="EMBL/GenBank/DDBJ databases">
        <authorList>
            <person name="Varghese N."/>
            <person name="Submissions S."/>
        </authorList>
    </citation>
    <scope>NUCLEOTIDE SEQUENCE [LARGE SCALE GENOMIC DNA]</scope>
    <source>
        <strain evidence="15">DSM 22618</strain>
    </source>
</reference>
<dbReference type="PANTHER" id="PTHR11048:SF28">
    <property type="entry name" value="4-HYDROXYBENZOATE POLYPRENYLTRANSFERASE, MITOCHONDRIAL"/>
    <property type="match status" value="1"/>
</dbReference>
<evidence type="ECO:0000256" key="13">
    <source>
        <dbReference type="NCBIfam" id="TIGR01474"/>
    </source>
</evidence>
<dbReference type="GO" id="GO:0006744">
    <property type="term" value="P:ubiquinone biosynthetic process"/>
    <property type="evidence" value="ECO:0007669"/>
    <property type="project" value="UniProtKB-UniRule"/>
</dbReference>
<comment type="subcellular location">
    <subcellularLocation>
        <location evidence="12">Cell inner membrane</location>
        <topology evidence="12">Multi-pass membrane protein</topology>
    </subcellularLocation>
    <subcellularLocation>
        <location evidence="2">Membrane</location>
        <topology evidence="2">Multi-pass membrane protein</topology>
    </subcellularLocation>
</comment>
<keyword evidence="9 12" id="KW-0460">Magnesium</keyword>
<accession>A0A1Y6BDR8</accession>
<dbReference type="Gene3D" id="1.20.120.1780">
    <property type="entry name" value="UbiA prenyltransferase"/>
    <property type="match status" value="1"/>
</dbReference>
<feature type="transmembrane region" description="Helical" evidence="12">
    <location>
        <begin position="209"/>
        <end position="230"/>
    </location>
</feature>
<comment type="function">
    <text evidence="12">Catalyzes the prenylation of para-hydroxybenzoate (PHB) with an all-trans polyprenyl group. Mediates the second step in the final reaction sequence of ubiquinone-8 (UQ-8) biosynthesis, which is the condensation of the polyisoprenoid side chain with PHB, generating the first membrane-bound Q intermediate 3-octaprenyl-4-hydroxybenzoate.</text>
</comment>
<evidence type="ECO:0000256" key="11">
    <source>
        <dbReference type="ARBA" id="ARBA00023136"/>
    </source>
</evidence>
<evidence type="ECO:0000256" key="8">
    <source>
        <dbReference type="ARBA" id="ARBA00022692"/>
    </source>
</evidence>
<evidence type="ECO:0000256" key="1">
    <source>
        <dbReference type="ARBA" id="ARBA00001946"/>
    </source>
</evidence>
<dbReference type="PANTHER" id="PTHR11048">
    <property type="entry name" value="PRENYLTRANSFERASES"/>
    <property type="match status" value="1"/>
</dbReference>
<comment type="similarity">
    <text evidence="3 12">Belongs to the UbiA prenyltransferase family.</text>
</comment>
<dbReference type="CDD" id="cd13959">
    <property type="entry name" value="PT_UbiA_COQ2"/>
    <property type="match status" value="1"/>
</dbReference>
<dbReference type="InterPro" id="IPR006370">
    <property type="entry name" value="HB_polyprenyltransferase-like"/>
</dbReference>